<evidence type="ECO:0000313" key="1">
    <source>
        <dbReference type="Proteomes" id="UP000515208"/>
    </source>
</evidence>
<dbReference type="RefSeq" id="XP_010850702.1">
    <property type="nucleotide sequence ID" value="XM_010852400.1"/>
</dbReference>
<name>A0A6P3IFV1_BISBB</name>
<dbReference type="Proteomes" id="UP000515208">
    <property type="component" value="Unplaced"/>
</dbReference>
<gene>
    <name evidence="2" type="primary">LOC104997555</name>
</gene>
<dbReference type="GeneID" id="104997555"/>
<evidence type="ECO:0000313" key="2">
    <source>
        <dbReference type="RefSeq" id="XP_010850702.1"/>
    </source>
</evidence>
<organism evidence="1 2">
    <name type="scientific">Bison bison bison</name>
    <name type="common">North American plains bison</name>
    <dbReference type="NCBI Taxonomy" id="43346"/>
    <lineage>
        <taxon>Eukaryota</taxon>
        <taxon>Metazoa</taxon>
        <taxon>Chordata</taxon>
        <taxon>Craniata</taxon>
        <taxon>Vertebrata</taxon>
        <taxon>Euteleostomi</taxon>
        <taxon>Mammalia</taxon>
        <taxon>Eutheria</taxon>
        <taxon>Laurasiatheria</taxon>
        <taxon>Artiodactyla</taxon>
        <taxon>Ruminantia</taxon>
        <taxon>Pecora</taxon>
        <taxon>Bovidae</taxon>
        <taxon>Bovinae</taxon>
        <taxon>Bison</taxon>
    </lineage>
</organism>
<proteinExistence type="predicted"/>
<dbReference type="KEGG" id="bbis:104997555"/>
<protein>
    <submittedName>
        <fullName evidence="2">Uncharacterized protein LOC104997555</fullName>
    </submittedName>
</protein>
<dbReference type="AlphaFoldDB" id="A0A6P3IFV1"/>
<reference evidence="2" key="1">
    <citation type="submission" date="2025-08" db="UniProtKB">
        <authorList>
            <consortium name="RefSeq"/>
        </authorList>
    </citation>
    <scope>IDENTIFICATION</scope>
    <source>
        <tissue evidence="2">Blood</tissue>
    </source>
</reference>
<sequence>MARPLCEALTTGEVRVLKEAVLRPSRKFGRHPGGALRLPKLLFINTDQNIPLPAEIHTAMALPPHTLPSTHSHALLATVKAALSHAFPPAPASTAVARCLESGPLSHIRICCNRGERAAGPVRGCGWEGGGDGAGGTRPKQLRPLPAPCSPSHLCWAPGRAPSASGSAQHGWAVRKGLSPSPLPPGCPGSLYPGRLAFCSSLVLPRPPYCADRHMSSCYQPADTPGQLHVGVTRAEAPLPLYLESCSKPAPRFVVLYLLEQALCLWGSSLTSLSLRGRGFHLWLGN</sequence>
<keyword evidence="1" id="KW-1185">Reference proteome</keyword>
<accession>A0A6P3IFV1</accession>